<organism evidence="1 2">
    <name type="scientific">Pistacia integerrima</name>
    <dbReference type="NCBI Taxonomy" id="434235"/>
    <lineage>
        <taxon>Eukaryota</taxon>
        <taxon>Viridiplantae</taxon>
        <taxon>Streptophyta</taxon>
        <taxon>Embryophyta</taxon>
        <taxon>Tracheophyta</taxon>
        <taxon>Spermatophyta</taxon>
        <taxon>Magnoliopsida</taxon>
        <taxon>eudicotyledons</taxon>
        <taxon>Gunneridae</taxon>
        <taxon>Pentapetalae</taxon>
        <taxon>rosids</taxon>
        <taxon>malvids</taxon>
        <taxon>Sapindales</taxon>
        <taxon>Anacardiaceae</taxon>
        <taxon>Pistacia</taxon>
    </lineage>
</organism>
<reference evidence="2" key="1">
    <citation type="journal article" date="2023" name="G3 (Bethesda)">
        <title>Genome assembly and association tests identify interacting loci associated with vigor, precocity, and sex in interspecific pistachio rootstocks.</title>
        <authorList>
            <person name="Palmer W."/>
            <person name="Jacygrad E."/>
            <person name="Sagayaradj S."/>
            <person name="Cavanaugh K."/>
            <person name="Han R."/>
            <person name="Bertier L."/>
            <person name="Beede B."/>
            <person name="Kafkas S."/>
            <person name="Golino D."/>
            <person name="Preece J."/>
            <person name="Michelmore R."/>
        </authorList>
    </citation>
    <scope>NUCLEOTIDE SEQUENCE [LARGE SCALE GENOMIC DNA]</scope>
</reference>
<dbReference type="Proteomes" id="UP001163603">
    <property type="component" value="Chromosome 1"/>
</dbReference>
<evidence type="ECO:0000313" key="2">
    <source>
        <dbReference type="Proteomes" id="UP001163603"/>
    </source>
</evidence>
<dbReference type="EMBL" id="CM047736">
    <property type="protein sequence ID" value="KAJ0051758.1"/>
    <property type="molecule type" value="Genomic_DNA"/>
</dbReference>
<gene>
    <name evidence="1" type="ORF">Pint_02553</name>
</gene>
<evidence type="ECO:0000313" key="1">
    <source>
        <dbReference type="EMBL" id="KAJ0051758.1"/>
    </source>
</evidence>
<proteinExistence type="predicted"/>
<accession>A0ACC0ZG26</accession>
<name>A0ACC0ZG26_9ROSI</name>
<comment type="caution">
    <text evidence="1">The sequence shown here is derived from an EMBL/GenBank/DDBJ whole genome shotgun (WGS) entry which is preliminary data.</text>
</comment>
<sequence>MIPLGISVEGRKAIEEMAEEKCNVETETKDSNAPSVVEIKKQRGVVSHIWNSIFRLRRDDFEKRLQYISKEEAAVLARLQRRSQTWRRMTKHLIIFTVIFEVLRLDFYFDRLIIVHLDS</sequence>
<protein>
    <submittedName>
        <fullName evidence="1">Uncharacterized protein</fullName>
    </submittedName>
</protein>
<keyword evidence="2" id="KW-1185">Reference proteome</keyword>